<evidence type="ECO:0000256" key="1">
    <source>
        <dbReference type="ARBA" id="ARBA00022723"/>
    </source>
</evidence>
<evidence type="ECO:0000313" key="8">
    <source>
        <dbReference type="Proteomes" id="UP000267096"/>
    </source>
</evidence>
<dbReference type="Gene3D" id="2.60.260.20">
    <property type="entry name" value="Urease metallochaperone UreE, N-terminal domain"/>
    <property type="match status" value="1"/>
</dbReference>
<keyword evidence="5" id="KW-0143">Chaperone</keyword>
<dbReference type="GO" id="GO:0005739">
    <property type="term" value="C:mitochondrion"/>
    <property type="evidence" value="ECO:0007669"/>
    <property type="project" value="TreeGrafter"/>
</dbReference>
<dbReference type="GO" id="GO:0051082">
    <property type="term" value="F:unfolded protein binding"/>
    <property type="evidence" value="ECO:0007669"/>
    <property type="project" value="InterPro"/>
</dbReference>
<dbReference type="AlphaFoldDB" id="A0A0M3KJE5"/>
<accession>A0A0M3KJE5</accession>
<keyword evidence="3" id="KW-0863">Zinc-finger</keyword>
<organism evidence="9">
    <name type="scientific">Anisakis simplex</name>
    <name type="common">Herring worm</name>
    <dbReference type="NCBI Taxonomy" id="6269"/>
    <lineage>
        <taxon>Eukaryota</taxon>
        <taxon>Metazoa</taxon>
        <taxon>Ecdysozoa</taxon>
        <taxon>Nematoda</taxon>
        <taxon>Chromadorea</taxon>
        <taxon>Rhabditida</taxon>
        <taxon>Spirurina</taxon>
        <taxon>Ascaridomorpha</taxon>
        <taxon>Ascaridoidea</taxon>
        <taxon>Anisakidae</taxon>
        <taxon>Anisakis</taxon>
        <taxon>Anisakis simplex complex</taxon>
    </lineage>
</organism>
<dbReference type="Pfam" id="PF01556">
    <property type="entry name" value="DnaJ_C"/>
    <property type="match status" value="1"/>
</dbReference>
<keyword evidence="2" id="KW-0677">Repeat</keyword>
<evidence type="ECO:0000259" key="6">
    <source>
        <dbReference type="Pfam" id="PF01556"/>
    </source>
</evidence>
<dbReference type="InterPro" id="IPR008971">
    <property type="entry name" value="HSP40/DnaJ_pept-bd"/>
</dbReference>
<evidence type="ECO:0000256" key="4">
    <source>
        <dbReference type="ARBA" id="ARBA00022833"/>
    </source>
</evidence>
<dbReference type="InterPro" id="IPR002939">
    <property type="entry name" value="DnaJ_C"/>
</dbReference>
<evidence type="ECO:0000313" key="9">
    <source>
        <dbReference type="WBParaSite" id="ASIM_0002111901-mRNA-1"/>
    </source>
</evidence>
<dbReference type="GO" id="GO:0043066">
    <property type="term" value="P:negative regulation of apoptotic process"/>
    <property type="evidence" value="ECO:0007669"/>
    <property type="project" value="TreeGrafter"/>
</dbReference>
<keyword evidence="8" id="KW-1185">Reference proteome</keyword>
<sequence length="132" mass="14833">MTVVFITFKVAPSHRFRRERYDIYCDVEISVAQAILGGTVKVPGIEQDTYIQIPPGTDSHTRMRLTGKGIKKLDYAGHGDQYINIKVQVPKRLNEKQKALMLAWAELEPTLNGTVNEVKATVDGLFFSIVLL</sequence>
<gene>
    <name evidence="7" type="ORF">ASIM_LOCUS20493</name>
</gene>
<dbReference type="GO" id="GO:0007005">
    <property type="term" value="P:mitochondrion organization"/>
    <property type="evidence" value="ECO:0007669"/>
    <property type="project" value="TreeGrafter"/>
</dbReference>
<keyword evidence="1" id="KW-0479">Metal-binding</keyword>
<dbReference type="PANTHER" id="PTHR44145:SF3">
    <property type="entry name" value="DNAJ HOMOLOG SUBFAMILY A MEMBER 3, MITOCHONDRIAL"/>
    <property type="match status" value="1"/>
</dbReference>
<dbReference type="WBParaSite" id="ASIM_0002111901-mRNA-1">
    <property type="protein sequence ID" value="ASIM_0002111901-mRNA-1"/>
    <property type="gene ID" value="ASIM_0002111901"/>
</dbReference>
<dbReference type="Proteomes" id="UP000267096">
    <property type="component" value="Unassembled WGS sequence"/>
</dbReference>
<evidence type="ECO:0000256" key="5">
    <source>
        <dbReference type="ARBA" id="ARBA00023186"/>
    </source>
</evidence>
<keyword evidence="4" id="KW-0862">Zinc</keyword>
<dbReference type="OrthoDB" id="5858215at2759"/>
<name>A0A0M3KJE5_ANISI</name>
<dbReference type="SUPFAM" id="SSF49493">
    <property type="entry name" value="HSP40/DnaJ peptide-binding domain"/>
    <property type="match status" value="1"/>
</dbReference>
<dbReference type="GO" id="GO:0008270">
    <property type="term" value="F:zinc ion binding"/>
    <property type="evidence" value="ECO:0007669"/>
    <property type="project" value="UniProtKB-KW"/>
</dbReference>
<evidence type="ECO:0000256" key="2">
    <source>
        <dbReference type="ARBA" id="ARBA00022737"/>
    </source>
</evidence>
<dbReference type="FunFam" id="2.60.260.20:FF:000005">
    <property type="entry name" value="Chaperone protein dnaJ 1, mitochondrial"/>
    <property type="match status" value="1"/>
</dbReference>
<dbReference type="GO" id="GO:0006457">
    <property type="term" value="P:protein folding"/>
    <property type="evidence" value="ECO:0007669"/>
    <property type="project" value="InterPro"/>
</dbReference>
<dbReference type="PANTHER" id="PTHR44145">
    <property type="entry name" value="DNAJ HOMOLOG SUBFAMILY A MEMBER 3, MITOCHONDRIAL"/>
    <property type="match status" value="1"/>
</dbReference>
<dbReference type="CDD" id="cd10747">
    <property type="entry name" value="DnaJ_C"/>
    <property type="match status" value="1"/>
</dbReference>
<reference evidence="9" key="1">
    <citation type="submission" date="2017-02" db="UniProtKB">
        <authorList>
            <consortium name="WormBaseParasite"/>
        </authorList>
    </citation>
    <scope>IDENTIFICATION</scope>
</reference>
<evidence type="ECO:0000256" key="3">
    <source>
        <dbReference type="ARBA" id="ARBA00022771"/>
    </source>
</evidence>
<feature type="domain" description="Chaperone DnaJ C-terminal" evidence="6">
    <location>
        <begin position="4"/>
        <end position="90"/>
    </location>
</feature>
<dbReference type="InterPro" id="IPR051938">
    <property type="entry name" value="Apopto_cytoskel_mod"/>
</dbReference>
<reference evidence="7 8" key="2">
    <citation type="submission" date="2018-11" db="EMBL/GenBank/DDBJ databases">
        <authorList>
            <consortium name="Pathogen Informatics"/>
        </authorList>
    </citation>
    <scope>NUCLEOTIDE SEQUENCE [LARGE SCALE GENOMIC DNA]</scope>
</reference>
<evidence type="ECO:0000313" key="7">
    <source>
        <dbReference type="EMBL" id="VDK77357.1"/>
    </source>
</evidence>
<proteinExistence type="predicted"/>
<dbReference type="EMBL" id="UYRR01039768">
    <property type="protein sequence ID" value="VDK77357.1"/>
    <property type="molecule type" value="Genomic_DNA"/>
</dbReference>
<protein>
    <submittedName>
        <fullName evidence="9">DnaJ homolog dnj-10 (inferred by orthology to a C. elegans protein)</fullName>
    </submittedName>
</protein>